<dbReference type="FunFam" id="3.40.50.300:FF:000009">
    <property type="entry name" value="CTP synthase"/>
    <property type="match status" value="1"/>
</dbReference>
<evidence type="ECO:0000256" key="6">
    <source>
        <dbReference type="ARBA" id="ARBA00022840"/>
    </source>
</evidence>
<keyword evidence="15" id="KW-1185">Reference proteome</keyword>
<dbReference type="InterPro" id="IPR033828">
    <property type="entry name" value="GATase1_CTP_Synthase"/>
</dbReference>
<accession>A0A4Q2JWG2</accession>
<feature type="binding site" evidence="11">
    <location>
        <begin position="148"/>
        <end position="150"/>
    </location>
    <ligand>
        <name>CTP</name>
        <dbReference type="ChEBI" id="CHEBI:37563"/>
        <note>allosteric inhibitor</note>
    </ligand>
</feature>
<comment type="caution">
    <text evidence="11">Lacks conserved residue(s) required for the propagation of feature annotation.</text>
</comment>
<dbReference type="GO" id="GO:0005829">
    <property type="term" value="C:cytosol"/>
    <property type="evidence" value="ECO:0007669"/>
    <property type="project" value="TreeGrafter"/>
</dbReference>
<keyword evidence="9 11" id="KW-0665">Pyrimidine biosynthesis</keyword>
<keyword evidence="8 11" id="KW-0315">Glutamine amidotransferase</keyword>
<feature type="binding site" evidence="11">
    <location>
        <position position="13"/>
    </location>
    <ligand>
        <name>CTP</name>
        <dbReference type="ChEBI" id="CHEBI:37563"/>
        <note>allosteric inhibitor</note>
    </ligand>
</feature>
<feature type="binding site" evidence="11">
    <location>
        <begin position="382"/>
        <end position="385"/>
    </location>
    <ligand>
        <name>L-glutamine</name>
        <dbReference type="ChEBI" id="CHEBI:58359"/>
    </ligand>
</feature>
<feature type="domain" description="CTP synthase N-terminal" evidence="13">
    <location>
        <begin position="3"/>
        <end position="267"/>
    </location>
</feature>
<evidence type="ECO:0000313" key="15">
    <source>
        <dbReference type="Proteomes" id="UP000293345"/>
    </source>
</evidence>
<comment type="miscellaneous">
    <text evidence="11">CTPSs have evolved a hybrid strategy for distinguishing between UTP and CTP. The overlapping regions of the product feedback inhibitory and substrate sites recognize a common feature in both compounds, the triphosphate moiety. To differentiate isosteric substrate and product pyrimidine rings, an additional pocket far from the expected kinase/ligase catalytic site, specifically recognizes the cytosine and ribose portions of the product inhibitor.</text>
</comment>
<evidence type="ECO:0000256" key="7">
    <source>
        <dbReference type="ARBA" id="ARBA00022842"/>
    </source>
</evidence>
<dbReference type="InterPro" id="IPR029062">
    <property type="entry name" value="Class_I_gatase-like"/>
</dbReference>
<comment type="catalytic activity">
    <reaction evidence="10 11">
        <text>UTP + L-glutamine + ATP + H2O = CTP + L-glutamate + ADP + phosphate + 2 H(+)</text>
        <dbReference type="Rhea" id="RHEA:26426"/>
        <dbReference type="ChEBI" id="CHEBI:15377"/>
        <dbReference type="ChEBI" id="CHEBI:15378"/>
        <dbReference type="ChEBI" id="CHEBI:29985"/>
        <dbReference type="ChEBI" id="CHEBI:30616"/>
        <dbReference type="ChEBI" id="CHEBI:37563"/>
        <dbReference type="ChEBI" id="CHEBI:43474"/>
        <dbReference type="ChEBI" id="CHEBI:46398"/>
        <dbReference type="ChEBI" id="CHEBI:58359"/>
        <dbReference type="ChEBI" id="CHEBI:456216"/>
        <dbReference type="EC" id="6.3.4.2"/>
    </reaction>
</comment>
<dbReference type="InterPro" id="IPR017456">
    <property type="entry name" value="CTP_synthase_N"/>
</dbReference>
<keyword evidence="3 11" id="KW-0436">Ligase</keyword>
<dbReference type="Pfam" id="PF06418">
    <property type="entry name" value="CTP_synth_N"/>
    <property type="match status" value="1"/>
</dbReference>
<name>A0A4Q2JWG2_9ACTN</name>
<dbReference type="RefSeq" id="WP_129423069.1">
    <property type="nucleotide sequence ID" value="NZ_SDPW01000001.1"/>
</dbReference>
<feature type="binding site" evidence="11">
    <location>
        <begin position="188"/>
        <end position="193"/>
    </location>
    <ligand>
        <name>UTP</name>
        <dbReference type="ChEBI" id="CHEBI:46398"/>
    </ligand>
</feature>
<dbReference type="GO" id="GO:0042802">
    <property type="term" value="F:identical protein binding"/>
    <property type="evidence" value="ECO:0007669"/>
    <property type="project" value="TreeGrafter"/>
</dbReference>
<dbReference type="PANTHER" id="PTHR11550:SF0">
    <property type="entry name" value="CTP SYNTHASE-RELATED"/>
    <property type="match status" value="1"/>
</dbReference>
<feature type="binding site" evidence="11">
    <location>
        <position position="224"/>
    </location>
    <ligand>
        <name>CTP</name>
        <dbReference type="ChEBI" id="CHEBI:37563"/>
        <note>allosteric inhibitor</note>
    </ligand>
</feature>
<dbReference type="OrthoDB" id="9801107at2"/>
<comment type="catalytic activity">
    <reaction evidence="11">
        <text>UTP + NH4(+) + ATP = CTP + ADP + phosphate + 2 H(+)</text>
        <dbReference type="Rhea" id="RHEA:16597"/>
        <dbReference type="ChEBI" id="CHEBI:15378"/>
        <dbReference type="ChEBI" id="CHEBI:28938"/>
        <dbReference type="ChEBI" id="CHEBI:30616"/>
        <dbReference type="ChEBI" id="CHEBI:37563"/>
        <dbReference type="ChEBI" id="CHEBI:43474"/>
        <dbReference type="ChEBI" id="CHEBI:46398"/>
        <dbReference type="ChEBI" id="CHEBI:456216"/>
    </reaction>
</comment>
<keyword evidence="6 11" id="KW-0067">ATP-binding</keyword>
<keyword evidence="4 11" id="KW-0479">Metal-binding</keyword>
<dbReference type="CDD" id="cd03113">
    <property type="entry name" value="CTPS_N"/>
    <property type="match status" value="1"/>
</dbReference>
<feature type="binding site" evidence="11">
    <location>
        <position position="13"/>
    </location>
    <ligand>
        <name>UTP</name>
        <dbReference type="ChEBI" id="CHEBI:46398"/>
    </ligand>
</feature>
<dbReference type="GO" id="GO:0019856">
    <property type="term" value="P:pyrimidine nucleobase biosynthetic process"/>
    <property type="evidence" value="ECO:0007669"/>
    <property type="project" value="TreeGrafter"/>
</dbReference>
<dbReference type="NCBIfam" id="NF003792">
    <property type="entry name" value="PRK05380.1"/>
    <property type="match status" value="1"/>
</dbReference>
<feature type="region of interest" description="Amidoligase domain" evidence="11">
    <location>
        <begin position="1"/>
        <end position="267"/>
    </location>
</feature>
<sequence>MAKHIFVTGGVVSSLGKGITAASLGHLLKARGYKVTMQKMDPYLNVDPGTMSPFQHGEVFVTEDGHEGDLDLGHYERFIDENLSRESNFTQGSIYKTLIARERRGDFLGGTVQVIPHVTEAIKERLRRIADQSGADIVISEIGGTIGDIESQPFIEAARQFKKEKAPGDVLFVHVTLVPYIAAAHEVKTKPTQHSVKELRSIGVQPDFIVCRSDHEITDKVREKIALFCDVRPEEVLACTDSPSIYEVPFGLYDQQFDTKVLARLGLPEREIDLTPLRSFLDAAAHCDHECDIAIVGKYVSLPDAYLSVIEALYHAGVHNNCHANVHLIDGEDLNDRNVEEVLGHMDGILVPGGFGQRAFEGKICAVRYARTHDVPFLGICLGMQAAVCEYARDVADMPGATSAEFDENAEYPVIDLMPEQEDVEEKGGTMRLGAYPCKVAPGSVAYAAYGEEIIYERHRHRYEVNNAFRDRLVDAGLTISGVSPDGRLVEMIELPEHPWFVASQGHPEFKSRPTRPHPLFRDFVAASLAHRKQ</sequence>
<comment type="similarity">
    <text evidence="2 11">Belongs to the CTP synthase family.</text>
</comment>
<feature type="binding site" evidence="11">
    <location>
        <position position="141"/>
    </location>
    <ligand>
        <name>Mg(2+)</name>
        <dbReference type="ChEBI" id="CHEBI:18420"/>
    </ligand>
</feature>
<evidence type="ECO:0000256" key="2">
    <source>
        <dbReference type="ARBA" id="ARBA00007533"/>
    </source>
</evidence>
<dbReference type="PANTHER" id="PTHR11550">
    <property type="entry name" value="CTP SYNTHASE"/>
    <property type="match status" value="1"/>
</dbReference>
<comment type="caution">
    <text evidence="14">The sequence shown here is derived from an EMBL/GenBank/DDBJ whole genome shotgun (WGS) entry which is preliminary data.</text>
</comment>
<dbReference type="NCBIfam" id="TIGR00337">
    <property type="entry name" value="PyrG"/>
    <property type="match status" value="1"/>
</dbReference>
<dbReference type="GO" id="GO:0044210">
    <property type="term" value="P:'de novo' CTP biosynthetic process"/>
    <property type="evidence" value="ECO:0007669"/>
    <property type="project" value="UniProtKB-UniRule"/>
</dbReference>
<feature type="binding site" evidence="11">
    <location>
        <position position="71"/>
    </location>
    <ligand>
        <name>ATP</name>
        <dbReference type="ChEBI" id="CHEBI:30616"/>
    </ligand>
</feature>
<dbReference type="EC" id="6.3.4.2" evidence="11"/>
<gene>
    <name evidence="11" type="primary">pyrG</name>
    <name evidence="14" type="ORF">ET524_01650</name>
</gene>
<evidence type="ECO:0000256" key="11">
    <source>
        <dbReference type="HAMAP-Rule" id="MF_01227"/>
    </source>
</evidence>
<feature type="binding site" evidence="11">
    <location>
        <begin position="188"/>
        <end position="193"/>
    </location>
    <ligand>
        <name>CTP</name>
        <dbReference type="ChEBI" id="CHEBI:37563"/>
        <note>allosteric inhibitor</note>
    </ligand>
</feature>
<dbReference type="SUPFAM" id="SSF52540">
    <property type="entry name" value="P-loop containing nucleoside triphosphate hydrolases"/>
    <property type="match status" value="1"/>
</dbReference>
<dbReference type="GO" id="GO:0097268">
    <property type="term" value="C:cytoophidium"/>
    <property type="evidence" value="ECO:0007669"/>
    <property type="project" value="UniProtKB-ARBA"/>
</dbReference>
<feature type="active site" evidence="11">
    <location>
        <position position="509"/>
    </location>
</feature>
<evidence type="ECO:0000256" key="5">
    <source>
        <dbReference type="ARBA" id="ARBA00022741"/>
    </source>
</evidence>
<feature type="binding site" evidence="11">
    <location>
        <position position="462"/>
    </location>
    <ligand>
        <name>L-glutamine</name>
        <dbReference type="ChEBI" id="CHEBI:58359"/>
    </ligand>
</feature>
<comment type="function">
    <text evidence="11">Catalyzes the ATP-dependent amination of UTP to CTP with either L-glutamine or ammonia as the source of nitrogen. Regulates intracellular CTP levels through interactions with the four ribonucleotide triphosphates.</text>
</comment>
<dbReference type="CDD" id="cd01746">
    <property type="entry name" value="GATase1_CTP_Synthase"/>
    <property type="match status" value="1"/>
</dbReference>
<dbReference type="AlphaFoldDB" id="A0A4Q2JWG2"/>
<dbReference type="InterPro" id="IPR004468">
    <property type="entry name" value="CTP_synthase"/>
</dbReference>
<comment type="subunit">
    <text evidence="11">Homotetramer.</text>
</comment>
<dbReference type="GO" id="GO:0005524">
    <property type="term" value="F:ATP binding"/>
    <property type="evidence" value="ECO:0007669"/>
    <property type="project" value="UniProtKB-KW"/>
</dbReference>
<proteinExistence type="inferred from homology"/>
<dbReference type="EMBL" id="SDPW01000001">
    <property type="protein sequence ID" value="RXZ53339.1"/>
    <property type="molecule type" value="Genomic_DNA"/>
</dbReference>
<evidence type="ECO:0000256" key="4">
    <source>
        <dbReference type="ARBA" id="ARBA00022723"/>
    </source>
</evidence>
<dbReference type="UniPathway" id="UPA00159">
    <property type="reaction ID" value="UER00277"/>
</dbReference>
<comment type="pathway">
    <text evidence="1 11">Pyrimidine metabolism; CTP biosynthesis via de novo pathway; CTP from UDP: step 2/2.</text>
</comment>
<dbReference type="InterPro" id="IPR027417">
    <property type="entry name" value="P-loop_NTPase"/>
</dbReference>
<evidence type="ECO:0000256" key="9">
    <source>
        <dbReference type="ARBA" id="ARBA00022975"/>
    </source>
</evidence>
<evidence type="ECO:0000259" key="13">
    <source>
        <dbReference type="Pfam" id="PF06418"/>
    </source>
</evidence>
<feature type="domain" description="Glutamine amidotransferase" evidence="12">
    <location>
        <begin position="302"/>
        <end position="526"/>
    </location>
</feature>
<dbReference type="Pfam" id="PF00117">
    <property type="entry name" value="GATase"/>
    <property type="match status" value="1"/>
</dbReference>
<protein>
    <recommendedName>
        <fullName evidence="11">CTP synthase</fullName>
        <ecNumber evidence="11">6.3.4.2</ecNumber>
    </recommendedName>
    <alternativeName>
        <fullName evidence="11">Cytidine 5'-triphosphate synthase</fullName>
    </alternativeName>
    <alternativeName>
        <fullName evidence="11">Cytidine triphosphate synthetase</fullName>
        <shortName evidence="11">CTP synthetase</shortName>
        <shortName evidence="11">CTPS</shortName>
    </alternativeName>
    <alternativeName>
        <fullName evidence="11">UTP--ammonia ligase</fullName>
    </alternativeName>
</protein>
<dbReference type="InterPro" id="IPR017926">
    <property type="entry name" value="GATASE"/>
</dbReference>
<feature type="active site" evidence="11">
    <location>
        <position position="507"/>
    </location>
</feature>
<dbReference type="FunFam" id="3.40.50.880:FF:000002">
    <property type="entry name" value="CTP synthase"/>
    <property type="match status" value="1"/>
</dbReference>
<evidence type="ECO:0000313" key="14">
    <source>
        <dbReference type="EMBL" id="RXZ53339.1"/>
    </source>
</evidence>
<evidence type="ECO:0000256" key="8">
    <source>
        <dbReference type="ARBA" id="ARBA00022962"/>
    </source>
</evidence>
<dbReference type="GO" id="GO:0046872">
    <property type="term" value="F:metal ion binding"/>
    <property type="evidence" value="ECO:0007669"/>
    <property type="project" value="UniProtKB-KW"/>
</dbReference>
<comment type="activity regulation">
    <text evidence="11">Allosterically activated by GTP, when glutamine is the substrate; GTP has no effect on the reaction when ammonia is the substrate. The allosteric effector GTP functions by stabilizing the protein conformation that binds the tetrahedral intermediate(s) formed during glutamine hydrolysis. Inhibited by the product CTP, via allosteric rather than competitive inhibition.</text>
</comment>
<dbReference type="Gene3D" id="3.40.50.880">
    <property type="match status" value="1"/>
</dbReference>
<dbReference type="HAMAP" id="MF_01227">
    <property type="entry name" value="PyrG"/>
    <property type="match status" value="1"/>
</dbReference>
<feature type="binding site" evidence="11">
    <location>
        <position position="405"/>
    </location>
    <ligand>
        <name>L-glutamine</name>
        <dbReference type="ChEBI" id="CHEBI:58359"/>
    </ligand>
</feature>
<keyword evidence="5 11" id="KW-0547">Nucleotide-binding</keyword>
<keyword evidence="7 11" id="KW-0460">Magnesium</keyword>
<evidence type="ECO:0000256" key="3">
    <source>
        <dbReference type="ARBA" id="ARBA00022598"/>
    </source>
</evidence>
<feature type="binding site" evidence="11">
    <location>
        <position position="224"/>
    </location>
    <ligand>
        <name>UTP</name>
        <dbReference type="ChEBI" id="CHEBI:46398"/>
    </ligand>
</feature>
<feature type="active site" description="Nucleophile; for glutamine hydrolysis" evidence="11">
    <location>
        <position position="381"/>
    </location>
</feature>
<dbReference type="Gene3D" id="3.40.50.300">
    <property type="entry name" value="P-loop containing nucleotide triphosphate hydrolases"/>
    <property type="match status" value="1"/>
</dbReference>
<dbReference type="GO" id="GO:0003883">
    <property type="term" value="F:CTP synthase activity"/>
    <property type="evidence" value="ECO:0007669"/>
    <property type="project" value="UniProtKB-UniRule"/>
</dbReference>
<evidence type="ECO:0000259" key="12">
    <source>
        <dbReference type="Pfam" id="PF00117"/>
    </source>
</evidence>
<feature type="binding site" evidence="11">
    <location>
        <begin position="14"/>
        <end position="19"/>
    </location>
    <ligand>
        <name>ATP</name>
        <dbReference type="ChEBI" id="CHEBI:30616"/>
    </ligand>
</feature>
<feature type="binding site" evidence="11">
    <location>
        <position position="354"/>
    </location>
    <ligand>
        <name>L-glutamine</name>
        <dbReference type="ChEBI" id="CHEBI:58359"/>
    </ligand>
</feature>
<evidence type="ECO:0000256" key="1">
    <source>
        <dbReference type="ARBA" id="ARBA00005171"/>
    </source>
</evidence>
<organism evidence="14 15">
    <name type="scientific">Senegalimassilia faecalis</name>
    <dbReference type="NCBI Taxonomy" id="2509433"/>
    <lineage>
        <taxon>Bacteria</taxon>
        <taxon>Bacillati</taxon>
        <taxon>Actinomycetota</taxon>
        <taxon>Coriobacteriia</taxon>
        <taxon>Coriobacteriales</taxon>
        <taxon>Coriobacteriaceae</taxon>
        <taxon>Senegalimassilia</taxon>
    </lineage>
</organism>
<reference evidence="14 15" key="1">
    <citation type="submission" date="2019-01" db="EMBL/GenBank/DDBJ databases">
        <title>Senegalimassilia sp. nov. KGMB04484 isolated human feces.</title>
        <authorList>
            <person name="Han K.-I."/>
            <person name="Kim J.-S."/>
            <person name="Lee K.C."/>
            <person name="Suh M.K."/>
            <person name="Eom M.K."/>
            <person name="Lee J.H."/>
            <person name="Park S.-H."/>
            <person name="Kang S.W."/>
            <person name="Park J.-E."/>
            <person name="Oh B.S."/>
            <person name="Yu S.Y."/>
            <person name="Choi S.-H."/>
            <person name="Lee D.H."/>
            <person name="Yoon H."/>
            <person name="Kim B.-Y."/>
            <person name="Lee J.H."/>
            <person name="Lee J.-S."/>
        </authorList>
    </citation>
    <scope>NUCLEOTIDE SEQUENCE [LARGE SCALE GENOMIC DNA]</scope>
    <source>
        <strain evidence="14 15">KGMB04484</strain>
    </source>
</reference>
<comment type="catalytic activity">
    <reaction evidence="11">
        <text>L-glutamine + H2O = L-glutamate + NH4(+)</text>
        <dbReference type="Rhea" id="RHEA:15889"/>
        <dbReference type="ChEBI" id="CHEBI:15377"/>
        <dbReference type="ChEBI" id="CHEBI:28938"/>
        <dbReference type="ChEBI" id="CHEBI:29985"/>
        <dbReference type="ChEBI" id="CHEBI:58359"/>
    </reaction>
</comment>
<feature type="binding site" evidence="11">
    <location>
        <position position="71"/>
    </location>
    <ligand>
        <name>Mg(2+)</name>
        <dbReference type="ChEBI" id="CHEBI:18420"/>
    </ligand>
</feature>
<dbReference type="SUPFAM" id="SSF52317">
    <property type="entry name" value="Class I glutamine amidotransferase-like"/>
    <property type="match status" value="1"/>
</dbReference>
<evidence type="ECO:0000256" key="10">
    <source>
        <dbReference type="ARBA" id="ARBA00047781"/>
    </source>
</evidence>
<dbReference type="PROSITE" id="PS51273">
    <property type="entry name" value="GATASE_TYPE_1"/>
    <property type="match status" value="1"/>
</dbReference>
<dbReference type="Proteomes" id="UP000293345">
    <property type="component" value="Unassembled WGS sequence"/>
</dbReference>
<dbReference type="GO" id="GO:0004359">
    <property type="term" value="F:glutaminase activity"/>
    <property type="evidence" value="ECO:0007669"/>
    <property type="project" value="RHEA"/>
</dbReference>